<evidence type="ECO:0000313" key="4">
    <source>
        <dbReference type="Proteomes" id="UP001242480"/>
    </source>
</evidence>
<dbReference type="Proteomes" id="UP001242480">
    <property type="component" value="Unassembled WGS sequence"/>
</dbReference>
<dbReference type="EMBL" id="JAUSVX010000006">
    <property type="protein sequence ID" value="MDQ0470366.1"/>
    <property type="molecule type" value="Genomic_DNA"/>
</dbReference>
<dbReference type="InterPro" id="IPR029058">
    <property type="entry name" value="AB_hydrolase_fold"/>
</dbReference>
<dbReference type="InterPro" id="IPR000073">
    <property type="entry name" value="AB_hydrolase_1"/>
</dbReference>
<dbReference type="InterPro" id="IPR050266">
    <property type="entry name" value="AB_hydrolase_sf"/>
</dbReference>
<accession>A0ABU0J7W6</accession>
<proteinExistence type="predicted"/>
<feature type="domain" description="AB hydrolase-1" evidence="2">
    <location>
        <begin position="20"/>
        <end position="248"/>
    </location>
</feature>
<keyword evidence="1" id="KW-0378">Hydrolase</keyword>
<dbReference type="Pfam" id="PF12697">
    <property type="entry name" value="Abhydrolase_6"/>
    <property type="match status" value="1"/>
</dbReference>
<organism evidence="3 4">
    <name type="scientific">Labrys wisconsinensis</name>
    <dbReference type="NCBI Taxonomy" id="425677"/>
    <lineage>
        <taxon>Bacteria</taxon>
        <taxon>Pseudomonadati</taxon>
        <taxon>Pseudomonadota</taxon>
        <taxon>Alphaproteobacteria</taxon>
        <taxon>Hyphomicrobiales</taxon>
        <taxon>Xanthobacteraceae</taxon>
        <taxon>Labrys</taxon>
    </lineage>
</organism>
<sequence>MSTVQVGRMAVEVTGEGFPVVMVHGLGGTSNGFQPQMPALEGYRVLRPDLPGAGRSPVPHEEISIEWLAAGLVAALRTLGVGRAHFVGHSMGTILCQRIAADEPGLVASLTLFGAIIEPPDGARTGLAARARTARAEGMDGIADQIVANTLSAATCGSQPTTVALVRELIMRQDPQGYARHCEALGKARAVDARLISAPTLLITGDADPVAPPGMAQMLADRIKGASLSLIDRCGHWAMLERPAECNEKMANFLKRVP</sequence>
<dbReference type="PANTHER" id="PTHR43798:SF31">
    <property type="entry name" value="AB HYDROLASE SUPERFAMILY PROTEIN YCLE"/>
    <property type="match status" value="1"/>
</dbReference>
<reference evidence="3 4" key="1">
    <citation type="submission" date="2023-07" db="EMBL/GenBank/DDBJ databases">
        <title>Genomic Encyclopedia of Type Strains, Phase IV (KMG-IV): sequencing the most valuable type-strain genomes for metagenomic binning, comparative biology and taxonomic classification.</title>
        <authorList>
            <person name="Goeker M."/>
        </authorList>
    </citation>
    <scope>NUCLEOTIDE SEQUENCE [LARGE SCALE GENOMIC DNA]</scope>
    <source>
        <strain evidence="3 4">DSM 19619</strain>
    </source>
</reference>
<dbReference type="RefSeq" id="WP_307274300.1">
    <property type="nucleotide sequence ID" value="NZ_JAUSVX010000006.1"/>
</dbReference>
<comment type="caution">
    <text evidence="3">The sequence shown here is derived from an EMBL/GenBank/DDBJ whole genome shotgun (WGS) entry which is preliminary data.</text>
</comment>
<keyword evidence="4" id="KW-1185">Reference proteome</keyword>
<protein>
    <submittedName>
        <fullName evidence="3">Pimeloyl-ACP methyl ester carboxylesterase</fullName>
    </submittedName>
</protein>
<evidence type="ECO:0000259" key="2">
    <source>
        <dbReference type="Pfam" id="PF12697"/>
    </source>
</evidence>
<gene>
    <name evidence="3" type="ORF">QO011_003385</name>
</gene>
<dbReference type="SUPFAM" id="SSF53474">
    <property type="entry name" value="alpha/beta-Hydrolases"/>
    <property type="match status" value="1"/>
</dbReference>
<name>A0ABU0J7W6_9HYPH</name>
<dbReference type="Gene3D" id="3.40.50.1820">
    <property type="entry name" value="alpha/beta hydrolase"/>
    <property type="match status" value="1"/>
</dbReference>
<dbReference type="PANTHER" id="PTHR43798">
    <property type="entry name" value="MONOACYLGLYCEROL LIPASE"/>
    <property type="match status" value="1"/>
</dbReference>
<evidence type="ECO:0000313" key="3">
    <source>
        <dbReference type="EMBL" id="MDQ0470366.1"/>
    </source>
</evidence>
<dbReference type="PRINTS" id="PR00111">
    <property type="entry name" value="ABHYDROLASE"/>
</dbReference>
<evidence type="ECO:0000256" key="1">
    <source>
        <dbReference type="ARBA" id="ARBA00022801"/>
    </source>
</evidence>